<evidence type="ECO:0000313" key="3">
    <source>
        <dbReference type="EMBL" id="KAH7136525.1"/>
    </source>
</evidence>
<evidence type="ECO:0000259" key="2">
    <source>
        <dbReference type="Pfam" id="PF08718"/>
    </source>
</evidence>
<dbReference type="FunFam" id="1.10.3520.10:FF:000001">
    <property type="entry name" value="Pleckstrin domain-containing family A member 8"/>
    <property type="match status" value="1"/>
</dbReference>
<dbReference type="Pfam" id="PF08718">
    <property type="entry name" value="GLTP"/>
    <property type="match status" value="1"/>
</dbReference>
<feature type="domain" description="Glycolipid transfer protein" evidence="2">
    <location>
        <begin position="30"/>
        <end position="168"/>
    </location>
</feature>
<keyword evidence="1" id="KW-0813">Transport</keyword>
<dbReference type="GO" id="GO:0016020">
    <property type="term" value="C:membrane"/>
    <property type="evidence" value="ECO:0007669"/>
    <property type="project" value="TreeGrafter"/>
</dbReference>
<accession>A0A9P9EER9</accession>
<dbReference type="PANTHER" id="PTHR10219">
    <property type="entry name" value="GLYCOLIPID TRANSFER PROTEIN-RELATED"/>
    <property type="match status" value="1"/>
</dbReference>
<dbReference type="GO" id="GO:0005829">
    <property type="term" value="C:cytosol"/>
    <property type="evidence" value="ECO:0007669"/>
    <property type="project" value="TreeGrafter"/>
</dbReference>
<dbReference type="OrthoDB" id="205255at2759"/>
<dbReference type="PANTHER" id="PTHR10219:SF25">
    <property type="entry name" value="PLECKSTRIN HOMOLOGY DOMAIN-CONTAINING FAMILY A MEMBER 8"/>
    <property type="match status" value="1"/>
</dbReference>
<keyword evidence="4" id="KW-1185">Reference proteome</keyword>
<dbReference type="AlphaFoldDB" id="A0A9P9EER9"/>
<dbReference type="SUPFAM" id="SSF110004">
    <property type="entry name" value="Glycolipid transfer protein, GLTP"/>
    <property type="match status" value="1"/>
</dbReference>
<name>A0A9P9EER9_9HYPO</name>
<organism evidence="3 4">
    <name type="scientific">Dactylonectria macrodidyma</name>
    <dbReference type="NCBI Taxonomy" id="307937"/>
    <lineage>
        <taxon>Eukaryota</taxon>
        <taxon>Fungi</taxon>
        <taxon>Dikarya</taxon>
        <taxon>Ascomycota</taxon>
        <taxon>Pezizomycotina</taxon>
        <taxon>Sordariomycetes</taxon>
        <taxon>Hypocreomycetidae</taxon>
        <taxon>Hypocreales</taxon>
        <taxon>Nectriaceae</taxon>
        <taxon>Dactylonectria</taxon>
    </lineage>
</organism>
<evidence type="ECO:0000256" key="1">
    <source>
        <dbReference type="ARBA" id="ARBA00022448"/>
    </source>
</evidence>
<comment type="caution">
    <text evidence="3">The sequence shown here is derived from an EMBL/GenBank/DDBJ whole genome shotgun (WGS) entry which is preliminary data.</text>
</comment>
<evidence type="ECO:0000313" key="4">
    <source>
        <dbReference type="Proteomes" id="UP000738349"/>
    </source>
</evidence>
<dbReference type="EMBL" id="JAGMUV010000013">
    <property type="protein sequence ID" value="KAH7136525.1"/>
    <property type="molecule type" value="Genomic_DNA"/>
</dbReference>
<dbReference type="GO" id="GO:1902388">
    <property type="term" value="F:ceramide 1-phosphate transfer activity"/>
    <property type="evidence" value="ECO:0007669"/>
    <property type="project" value="TreeGrafter"/>
</dbReference>
<dbReference type="InterPro" id="IPR036497">
    <property type="entry name" value="GLTP_sf"/>
</dbReference>
<gene>
    <name evidence="3" type="ORF">EDB81DRAFT_886636</name>
</gene>
<dbReference type="Gene3D" id="1.10.3520.10">
    <property type="entry name" value="Glycolipid transfer protein"/>
    <property type="match status" value="1"/>
</dbReference>
<sequence length="203" mass="21847">MAAAYPPGGTIVQSFKRSFTDVPVGADDAVPTTEFLDAAESLTIMFDTLGSVAFAPVKKDILSNVAKLRTQQLAAPGESATVQDLVRNELKGKKHTATEGGLWLVRGLDFTAKALTRNLANGSEELADSFRGAYGETLKPHHSFLIKPVFSAAMSATPYRADFYTKLGDSPEQVNTELGLYLEALTKIVAILSAFFASKEAKW</sequence>
<dbReference type="Proteomes" id="UP000738349">
    <property type="component" value="Unassembled WGS sequence"/>
</dbReference>
<reference evidence="3" key="1">
    <citation type="journal article" date="2021" name="Nat. Commun.">
        <title>Genetic determinants of endophytism in the Arabidopsis root mycobiome.</title>
        <authorList>
            <person name="Mesny F."/>
            <person name="Miyauchi S."/>
            <person name="Thiergart T."/>
            <person name="Pickel B."/>
            <person name="Atanasova L."/>
            <person name="Karlsson M."/>
            <person name="Huettel B."/>
            <person name="Barry K.W."/>
            <person name="Haridas S."/>
            <person name="Chen C."/>
            <person name="Bauer D."/>
            <person name="Andreopoulos W."/>
            <person name="Pangilinan J."/>
            <person name="LaButti K."/>
            <person name="Riley R."/>
            <person name="Lipzen A."/>
            <person name="Clum A."/>
            <person name="Drula E."/>
            <person name="Henrissat B."/>
            <person name="Kohler A."/>
            <person name="Grigoriev I.V."/>
            <person name="Martin F.M."/>
            <person name="Hacquard S."/>
        </authorList>
    </citation>
    <scope>NUCLEOTIDE SEQUENCE</scope>
    <source>
        <strain evidence="3">MPI-CAGE-AT-0147</strain>
    </source>
</reference>
<protein>
    <submittedName>
        <fullName evidence="3">Glycolipid transfer protein domain-containing protein</fullName>
    </submittedName>
</protein>
<proteinExistence type="predicted"/>
<dbReference type="GO" id="GO:1902387">
    <property type="term" value="F:ceramide 1-phosphate binding"/>
    <property type="evidence" value="ECO:0007669"/>
    <property type="project" value="TreeGrafter"/>
</dbReference>
<dbReference type="InterPro" id="IPR014830">
    <property type="entry name" value="Glycolipid_transfer_prot_dom"/>
</dbReference>